<reference evidence="2" key="1">
    <citation type="journal article" date="2020" name="G3 (Bethesda)">
        <title>High-Quality Assemblies for Three Invasive Social Wasps from the &lt;i&gt;Vespula&lt;/i&gt; Genus.</title>
        <authorList>
            <person name="Harrop T.W.R."/>
            <person name="Guhlin J."/>
            <person name="McLaughlin G.M."/>
            <person name="Permina E."/>
            <person name="Stockwell P."/>
            <person name="Gilligan J."/>
            <person name="Le Lec M.F."/>
            <person name="Gruber M.A.M."/>
            <person name="Quinn O."/>
            <person name="Lovegrove M."/>
            <person name="Duncan E.J."/>
            <person name="Remnant E.J."/>
            <person name="Van Eeckhoven J."/>
            <person name="Graham B."/>
            <person name="Knapp R.A."/>
            <person name="Langford K.W."/>
            <person name="Kronenberg Z."/>
            <person name="Press M.O."/>
            <person name="Eacker S.M."/>
            <person name="Wilson-Rankin E.E."/>
            <person name="Purcell J."/>
            <person name="Lester P.J."/>
            <person name="Dearden P.K."/>
        </authorList>
    </citation>
    <scope>NUCLEOTIDE SEQUENCE</scope>
    <source>
        <strain evidence="2">Volc-1</strain>
    </source>
</reference>
<feature type="region of interest" description="Disordered" evidence="1">
    <location>
        <begin position="1"/>
        <end position="20"/>
    </location>
</feature>
<name>A0A834P2K5_VESPE</name>
<comment type="caution">
    <text evidence="2">The sequence shown here is derived from an EMBL/GenBank/DDBJ whole genome shotgun (WGS) entry which is preliminary data.</text>
</comment>
<keyword evidence="3" id="KW-1185">Reference proteome</keyword>
<proteinExistence type="predicted"/>
<dbReference type="EMBL" id="JACSDY010000006">
    <property type="protein sequence ID" value="KAF7425559.1"/>
    <property type="molecule type" value="Genomic_DNA"/>
</dbReference>
<evidence type="ECO:0000313" key="3">
    <source>
        <dbReference type="Proteomes" id="UP000600918"/>
    </source>
</evidence>
<feature type="compositionally biased region" description="Polar residues" evidence="1">
    <location>
        <begin position="1"/>
        <end position="10"/>
    </location>
</feature>
<dbReference type="AlphaFoldDB" id="A0A834P2K5"/>
<evidence type="ECO:0000313" key="2">
    <source>
        <dbReference type="EMBL" id="KAF7425559.1"/>
    </source>
</evidence>
<gene>
    <name evidence="2" type="ORF">H0235_007997</name>
</gene>
<accession>A0A834P2K5</accession>
<sequence length="85" mass="9401">MVECSNTHTNTESKRVAKANSNVKLDVQDDFSGTPRKALHSLDDGRSWELEYVGFKPLLSTGFVNIGFLTFLSSGSPIQTNHEQT</sequence>
<evidence type="ECO:0000256" key="1">
    <source>
        <dbReference type="SAM" id="MobiDB-lite"/>
    </source>
</evidence>
<dbReference type="Proteomes" id="UP000600918">
    <property type="component" value="Unassembled WGS sequence"/>
</dbReference>
<organism evidence="2 3">
    <name type="scientific">Vespula pensylvanica</name>
    <name type="common">Western yellow jacket</name>
    <name type="synonym">Wasp</name>
    <dbReference type="NCBI Taxonomy" id="30213"/>
    <lineage>
        <taxon>Eukaryota</taxon>
        <taxon>Metazoa</taxon>
        <taxon>Ecdysozoa</taxon>
        <taxon>Arthropoda</taxon>
        <taxon>Hexapoda</taxon>
        <taxon>Insecta</taxon>
        <taxon>Pterygota</taxon>
        <taxon>Neoptera</taxon>
        <taxon>Endopterygota</taxon>
        <taxon>Hymenoptera</taxon>
        <taxon>Apocrita</taxon>
        <taxon>Aculeata</taxon>
        <taxon>Vespoidea</taxon>
        <taxon>Vespidae</taxon>
        <taxon>Vespinae</taxon>
        <taxon>Vespula</taxon>
    </lineage>
</organism>
<protein>
    <submittedName>
        <fullName evidence="2">Uncharacterized protein</fullName>
    </submittedName>
</protein>